<dbReference type="GO" id="GO:0003677">
    <property type="term" value="F:DNA binding"/>
    <property type="evidence" value="ECO:0007669"/>
    <property type="project" value="UniProtKB-KW"/>
</dbReference>
<sequence length="251" mass="28055">MEDPATGIELPAHHIVDGTRPKHAQLRELLDELCETSLKPGDLLPSERSLERAYGVSRVTVRRAIGDLVAAGRLQRVRGKGTFVAANPLVSRINLASFSDEMDALDVEATSDVLTAKRHRPPHEVSDWFGTDTEVHHLHLTRLRRGDGSPYVIDDAWYNDRFVPDLLDFDVTQSVYGILAEHYGMPITEAIQTIKAVAAEPEAARLLDVEVGSPLLEVTRQSQAGGRRVEHCVSLYRTDRYRMQSRVSRAR</sequence>
<reference evidence="5 8" key="1">
    <citation type="journal article" date="2012" name="J. Bacteriol.">
        <title>Draft Genome Sequence of Turicella otitidis ATCC 51513, Isolated from Middle Ear Fluid from a Child with Otitis Media.</title>
        <authorList>
            <person name="Brinkrolf K."/>
            <person name="Schneider J."/>
            <person name="Knecht M."/>
            <person name="Ruckert C."/>
            <person name="Tauch A."/>
        </authorList>
    </citation>
    <scope>NUCLEOTIDE SEQUENCE [LARGE SCALE GENOMIC DNA]</scope>
    <source>
        <strain evidence="5 8">ATCC 51513</strain>
    </source>
</reference>
<dbReference type="Gene3D" id="1.10.10.10">
    <property type="entry name" value="Winged helix-like DNA-binding domain superfamily/Winged helix DNA-binding domain"/>
    <property type="match status" value="1"/>
</dbReference>
<dbReference type="PROSITE" id="PS50949">
    <property type="entry name" value="HTH_GNTR"/>
    <property type="match status" value="1"/>
</dbReference>
<dbReference type="EMBL" id="AHAE01000069">
    <property type="protein sequence ID" value="EJZ81636.1"/>
    <property type="molecule type" value="Genomic_DNA"/>
</dbReference>
<dbReference type="GO" id="GO:0003700">
    <property type="term" value="F:DNA-binding transcription factor activity"/>
    <property type="evidence" value="ECO:0007669"/>
    <property type="project" value="InterPro"/>
</dbReference>
<dbReference type="Proteomes" id="UP000011016">
    <property type="component" value="Unassembled WGS sequence"/>
</dbReference>
<dbReference type="InterPro" id="IPR036390">
    <property type="entry name" value="WH_DNA-bd_sf"/>
</dbReference>
<dbReference type="SMART" id="SM00345">
    <property type="entry name" value="HTH_GNTR"/>
    <property type="match status" value="1"/>
</dbReference>
<reference evidence="6 7" key="2">
    <citation type="submission" date="2012-08" db="EMBL/GenBank/DDBJ databases">
        <title>The Genome Sequence of Turicella otitidis ATCC 51513.</title>
        <authorList>
            <consortium name="The Broad Institute Genome Sequencing Platform"/>
            <person name="Earl A."/>
            <person name="Ward D."/>
            <person name="Feldgarden M."/>
            <person name="Gevers D."/>
            <person name="Huys G."/>
            <person name="Walker B."/>
            <person name="Young S.K."/>
            <person name="Zeng Q."/>
            <person name="Gargeya S."/>
            <person name="Fitzgerald M."/>
            <person name="Haas B."/>
            <person name="Abouelleil A."/>
            <person name="Alvarado L."/>
            <person name="Arachchi H.M."/>
            <person name="Berlin A.M."/>
            <person name="Chapman S.B."/>
            <person name="Goldberg J."/>
            <person name="Griggs A."/>
            <person name="Gujja S."/>
            <person name="Hansen M."/>
            <person name="Howarth C."/>
            <person name="Imamovic A."/>
            <person name="Larimer J."/>
            <person name="McCowen C."/>
            <person name="Montmayeur A."/>
            <person name="Murphy C."/>
            <person name="Neiman D."/>
            <person name="Pearson M."/>
            <person name="Priest M."/>
            <person name="Roberts A."/>
            <person name="Saif S."/>
            <person name="Shea T."/>
            <person name="Sisk P."/>
            <person name="Sykes S."/>
            <person name="Wortman J."/>
            <person name="Nusbaum C."/>
            <person name="Birren B."/>
        </authorList>
    </citation>
    <scope>NUCLEOTIDE SEQUENCE [LARGE SCALE GENOMIC DNA]</scope>
    <source>
        <strain evidence="6 7">ATCC 51513</strain>
    </source>
</reference>
<dbReference type="CDD" id="cd07377">
    <property type="entry name" value="WHTH_GntR"/>
    <property type="match status" value="1"/>
</dbReference>
<dbReference type="EMBL" id="CAJZ01000170">
    <property type="protein sequence ID" value="CCI83902.1"/>
    <property type="molecule type" value="Genomic_DNA"/>
</dbReference>
<keyword evidence="1" id="KW-0805">Transcription regulation</keyword>
<dbReference type="SUPFAM" id="SSF64288">
    <property type="entry name" value="Chorismate lyase-like"/>
    <property type="match status" value="1"/>
</dbReference>
<keyword evidence="3" id="KW-0804">Transcription</keyword>
<dbReference type="SMART" id="SM00866">
    <property type="entry name" value="UTRA"/>
    <property type="match status" value="1"/>
</dbReference>
<gene>
    <name evidence="5" type="primary">hutC</name>
    <name evidence="5" type="ORF">BN46_1177</name>
    <name evidence="6" type="ORF">HMPREF9719_01457</name>
</gene>
<dbReference type="STRING" id="29321.AAV33_06030"/>
<dbReference type="AlphaFoldDB" id="I7L9M8"/>
<keyword evidence="7" id="KW-1185">Reference proteome</keyword>
<dbReference type="OrthoDB" id="7363114at2"/>
<dbReference type="PATRIC" id="fig|883169.3.peg.1403"/>
<dbReference type="Pfam" id="PF00392">
    <property type="entry name" value="GntR"/>
    <property type="match status" value="1"/>
</dbReference>
<evidence type="ECO:0000256" key="1">
    <source>
        <dbReference type="ARBA" id="ARBA00023015"/>
    </source>
</evidence>
<evidence type="ECO:0000313" key="6">
    <source>
        <dbReference type="EMBL" id="EJZ81636.1"/>
    </source>
</evidence>
<dbReference type="RefSeq" id="WP_004601347.1">
    <property type="nucleotide sequence ID" value="NZ_HF541867.1"/>
</dbReference>
<dbReference type="HOGENOM" id="CLU_063236_2_1_11"/>
<dbReference type="GO" id="GO:0045892">
    <property type="term" value="P:negative regulation of DNA-templated transcription"/>
    <property type="evidence" value="ECO:0007669"/>
    <property type="project" value="TreeGrafter"/>
</dbReference>
<dbReference type="PANTHER" id="PTHR44846">
    <property type="entry name" value="MANNOSYL-D-GLYCERATE TRANSPORT/METABOLISM SYSTEM REPRESSOR MNGR-RELATED"/>
    <property type="match status" value="1"/>
</dbReference>
<dbReference type="PANTHER" id="PTHR44846:SF1">
    <property type="entry name" value="MANNOSYL-D-GLYCERATE TRANSPORT_METABOLISM SYSTEM REPRESSOR MNGR-RELATED"/>
    <property type="match status" value="1"/>
</dbReference>
<protein>
    <submittedName>
        <fullName evidence="5">HTH-type transcriptional repressor</fullName>
    </submittedName>
</protein>
<evidence type="ECO:0000313" key="5">
    <source>
        <dbReference type="EMBL" id="CCI83902.1"/>
    </source>
</evidence>
<dbReference type="InterPro" id="IPR000524">
    <property type="entry name" value="Tscrpt_reg_HTH_GntR"/>
</dbReference>
<dbReference type="eggNOG" id="COG2188">
    <property type="taxonomic scope" value="Bacteria"/>
</dbReference>
<evidence type="ECO:0000259" key="4">
    <source>
        <dbReference type="PROSITE" id="PS50949"/>
    </source>
</evidence>
<keyword evidence="2" id="KW-0238">DNA-binding</keyword>
<evidence type="ECO:0000256" key="3">
    <source>
        <dbReference type="ARBA" id="ARBA00023163"/>
    </source>
</evidence>
<dbReference type="Proteomes" id="UP000006078">
    <property type="component" value="Unassembled WGS sequence"/>
</dbReference>
<dbReference type="InterPro" id="IPR011663">
    <property type="entry name" value="UTRA"/>
</dbReference>
<accession>I7L9M8</accession>
<dbReference type="InterPro" id="IPR028978">
    <property type="entry name" value="Chorismate_lyase_/UTRA_dom_sf"/>
</dbReference>
<dbReference type="SUPFAM" id="SSF46785">
    <property type="entry name" value="Winged helix' DNA-binding domain"/>
    <property type="match status" value="1"/>
</dbReference>
<evidence type="ECO:0000256" key="2">
    <source>
        <dbReference type="ARBA" id="ARBA00023125"/>
    </source>
</evidence>
<comment type="caution">
    <text evidence="5">The sequence shown here is derived from an EMBL/GenBank/DDBJ whole genome shotgun (WGS) entry which is preliminary data.</text>
</comment>
<name>I7L9M8_9CORY</name>
<evidence type="ECO:0000313" key="7">
    <source>
        <dbReference type="Proteomes" id="UP000006078"/>
    </source>
</evidence>
<organism evidence="5 8">
    <name type="scientific">Corynebacterium otitidis ATCC 51513</name>
    <dbReference type="NCBI Taxonomy" id="883169"/>
    <lineage>
        <taxon>Bacteria</taxon>
        <taxon>Bacillati</taxon>
        <taxon>Actinomycetota</taxon>
        <taxon>Actinomycetes</taxon>
        <taxon>Mycobacteriales</taxon>
        <taxon>Corynebacteriaceae</taxon>
        <taxon>Corynebacterium</taxon>
    </lineage>
</organism>
<dbReference type="PRINTS" id="PR00035">
    <property type="entry name" value="HTHGNTR"/>
</dbReference>
<dbReference type="Pfam" id="PF07702">
    <property type="entry name" value="UTRA"/>
    <property type="match status" value="1"/>
</dbReference>
<feature type="domain" description="HTH gntR-type" evidence="4">
    <location>
        <begin position="20"/>
        <end position="87"/>
    </location>
</feature>
<dbReference type="Gene3D" id="3.40.1410.10">
    <property type="entry name" value="Chorismate lyase-like"/>
    <property type="match status" value="1"/>
</dbReference>
<proteinExistence type="predicted"/>
<dbReference type="InterPro" id="IPR036388">
    <property type="entry name" value="WH-like_DNA-bd_sf"/>
</dbReference>
<evidence type="ECO:0000313" key="8">
    <source>
        <dbReference type="Proteomes" id="UP000011016"/>
    </source>
</evidence>
<dbReference type="InterPro" id="IPR050679">
    <property type="entry name" value="Bact_HTH_transcr_reg"/>
</dbReference>